<dbReference type="EMBL" id="MEUM01000099">
    <property type="protein sequence ID" value="OGC41649.1"/>
    <property type="molecule type" value="Genomic_DNA"/>
</dbReference>
<feature type="signal peptide" evidence="1">
    <location>
        <begin position="1"/>
        <end position="21"/>
    </location>
</feature>
<evidence type="ECO:0000313" key="2">
    <source>
        <dbReference type="EMBL" id="OGC41649.1"/>
    </source>
</evidence>
<protein>
    <recommendedName>
        <fullName evidence="4">DUF481 domain-containing protein</fullName>
    </recommendedName>
</protein>
<comment type="caution">
    <text evidence="2">The sequence shown here is derived from an EMBL/GenBank/DDBJ whole genome shotgun (WGS) entry which is preliminary data.</text>
</comment>
<reference evidence="2 3" key="1">
    <citation type="journal article" date="2016" name="Nat. Commun.">
        <title>Thousands of microbial genomes shed light on interconnected biogeochemical processes in an aquifer system.</title>
        <authorList>
            <person name="Anantharaman K."/>
            <person name="Brown C.T."/>
            <person name="Hug L.A."/>
            <person name="Sharon I."/>
            <person name="Castelle C.J."/>
            <person name="Probst A.J."/>
            <person name="Thomas B.C."/>
            <person name="Singh A."/>
            <person name="Wilkins M.J."/>
            <person name="Karaoz U."/>
            <person name="Brodie E.L."/>
            <person name="Williams K.H."/>
            <person name="Hubbard S.S."/>
            <person name="Banfield J.F."/>
        </authorList>
    </citation>
    <scope>NUCLEOTIDE SEQUENCE [LARGE SCALE GENOMIC DNA]</scope>
</reference>
<accession>A0A1F4U9V0</accession>
<name>A0A1F4U9V0_UNCW3</name>
<dbReference type="Proteomes" id="UP000177025">
    <property type="component" value="Unassembled WGS sequence"/>
</dbReference>
<dbReference type="AlphaFoldDB" id="A0A1F4U9V0"/>
<feature type="chain" id="PRO_5009514847" description="DUF481 domain-containing protein" evidence="1">
    <location>
        <begin position="22"/>
        <end position="262"/>
    </location>
</feature>
<keyword evidence="1" id="KW-0732">Signal</keyword>
<proteinExistence type="predicted"/>
<evidence type="ECO:0000256" key="1">
    <source>
        <dbReference type="SAM" id="SignalP"/>
    </source>
</evidence>
<evidence type="ECO:0000313" key="3">
    <source>
        <dbReference type="Proteomes" id="UP000177025"/>
    </source>
</evidence>
<organism evidence="2 3">
    <name type="scientific">candidate division WOR-3 bacterium RBG_13_43_14</name>
    <dbReference type="NCBI Taxonomy" id="1802590"/>
    <lineage>
        <taxon>Bacteria</taxon>
        <taxon>Bacteria division WOR-3</taxon>
    </lineage>
</organism>
<evidence type="ECO:0008006" key="4">
    <source>
        <dbReference type="Google" id="ProtNLM"/>
    </source>
</evidence>
<gene>
    <name evidence="2" type="ORF">A2Y85_04005</name>
</gene>
<sequence>MGKLLGTFKPLLLIAALSATANGIEIPVEFHGSALLGKYLNPDTIRYNMDASIDLYCMLIRQGAFSFYFYYRDDLDMAEQTGGVSLDPRYAHYYVVAGIDYMISRYYGRLSFSHDCVHDIDIDVEGTPNFNRFYLTFANNDYHPTRRRTSQNIVIWKVDLGIYPHWLYHGWDINAGADYQFDILVQSAFTWKLKKNINIEVEPIFHIARGDTCWYHQHVARAGINYRPYKSQIGIRLDYNIWNNDPIKDPDKLWLLSLFVAF</sequence>